<proteinExistence type="predicted"/>
<dbReference type="Gene3D" id="3.50.50.60">
    <property type="entry name" value="FAD/NAD(P)-binding domain"/>
    <property type="match status" value="1"/>
</dbReference>
<dbReference type="GO" id="GO:0050660">
    <property type="term" value="F:flavin adenine dinucleotide binding"/>
    <property type="evidence" value="ECO:0007669"/>
    <property type="project" value="TreeGrafter"/>
</dbReference>
<keyword evidence="2" id="KW-0503">Monooxygenase</keyword>
<gene>
    <name evidence="2" type="ORF">GQ602_002936</name>
</gene>
<dbReference type="InterPro" id="IPR036188">
    <property type="entry name" value="FAD/NAD-bd_sf"/>
</dbReference>
<name>A0A8H4Q778_9HYPO</name>
<dbReference type="Pfam" id="PF13738">
    <property type="entry name" value="Pyr_redox_3"/>
    <property type="match status" value="1"/>
</dbReference>
<accession>A0A8H4Q778</accession>
<dbReference type="OrthoDB" id="74360at2759"/>
<keyword evidence="3" id="KW-1185">Reference proteome</keyword>
<dbReference type="Gene3D" id="3.10.450.50">
    <property type="match status" value="1"/>
</dbReference>
<evidence type="ECO:0000313" key="2">
    <source>
        <dbReference type="EMBL" id="KAF4589047.1"/>
    </source>
</evidence>
<dbReference type="Proteomes" id="UP000562929">
    <property type="component" value="Unassembled WGS sequence"/>
</dbReference>
<evidence type="ECO:0000313" key="3">
    <source>
        <dbReference type="Proteomes" id="UP000562929"/>
    </source>
</evidence>
<reference evidence="2 3" key="1">
    <citation type="journal article" date="2020" name="G3 (Bethesda)">
        <title>Genetic Underpinnings of Host Manipulation by Ophiocordyceps as Revealed by Comparative Transcriptomics.</title>
        <authorList>
            <person name="Will I."/>
            <person name="Das B."/>
            <person name="Trinh T."/>
            <person name="Brachmann A."/>
            <person name="Ohm R.A."/>
            <person name="de Bekker C."/>
        </authorList>
    </citation>
    <scope>NUCLEOTIDE SEQUENCE [LARGE SCALE GENOMIC DNA]</scope>
    <source>
        <strain evidence="2 3">EC05</strain>
    </source>
</reference>
<keyword evidence="1" id="KW-0560">Oxidoreductase</keyword>
<dbReference type="SUPFAM" id="SSF51905">
    <property type="entry name" value="FAD/NAD(P)-binding domain"/>
    <property type="match status" value="1"/>
</dbReference>
<dbReference type="PANTHER" id="PTHR43539">
    <property type="entry name" value="FLAVIN-BINDING MONOOXYGENASE-LIKE PROTEIN (AFU_ORTHOLOGUE AFUA_4G09220)"/>
    <property type="match status" value="1"/>
</dbReference>
<comment type="caution">
    <text evidence="2">The sequence shown here is derived from an EMBL/GenBank/DDBJ whole genome shotgun (WGS) entry which is preliminary data.</text>
</comment>
<evidence type="ECO:0000256" key="1">
    <source>
        <dbReference type="ARBA" id="ARBA00023002"/>
    </source>
</evidence>
<dbReference type="GO" id="GO:0004497">
    <property type="term" value="F:monooxygenase activity"/>
    <property type="evidence" value="ECO:0007669"/>
    <property type="project" value="UniProtKB-KW"/>
</dbReference>
<protein>
    <submittedName>
        <fullName evidence="2">Putative flavin-containing monooxygenase</fullName>
    </submittedName>
</protein>
<dbReference type="SUPFAM" id="SSF54427">
    <property type="entry name" value="NTF2-like"/>
    <property type="match status" value="1"/>
</dbReference>
<dbReference type="InterPro" id="IPR032710">
    <property type="entry name" value="NTF2-like_dom_sf"/>
</dbReference>
<sequence length="621" mass="69553">MAFPEPVIHPVIELPSVEKPGNVTSEHETQTVIDDLNGALSKADYRAASDLFIDDGFWRDHLALTWRFRTVRGRDAIAKFLEESSESRDGFRIKSLALDASSPSRQPQTTRIDVEGKVSGIQAFLHIETAIGSGQGFIRIVLQHGKWYIFTLYTSLCQLRGYEEPTLGRRPVGVDHGGHPGRMNWSERRVLEGEVDAEHDLAVLIIGAGQGGLTAGARLKMLGLTSLIIDQNDRVGDNWRKRYRQLALHDPVWYDHLPYLPFPPNWPIFTPKDKLAQFFEAYANILELNIWMKSTIESCKWDERKKRWSVTVSRIKNNGLRETKILHPRHIIQATGHSGEKHEPQIKGSESFRGDRFCHSSEFPGARQGTSGKKAVIIGCCNSAHDIAQDYFEHGFHVTLIQRSSTTVVSTSAFTNVLLAGFYSENGPPVEDADVMLHSFPYVVLKTVQQQLTKLQIQRDHETLAGLEEAGFKVDFGSEDSGLLPKFYERGGGYYIDVGASKLIADGSIKIKQGLEVAEILPLGLRLTDGSELEADEIILATGYQNMESRTRHIFGNGVADRVTGVWGLNDEGEFRTMWQDSGHPGFWFHGSNLALCRFYSRLLALQIKGLEEGLYGYGEI</sequence>
<dbReference type="PANTHER" id="PTHR43539:SF68">
    <property type="entry name" value="FLAVIN-BINDING MONOOXYGENASE-LIKE PROTEIN (AFU_ORTHOLOGUE AFUA_4G09220)"/>
    <property type="match status" value="1"/>
</dbReference>
<organism evidence="2 3">
    <name type="scientific">Ophiocordyceps camponoti-floridani</name>
    <dbReference type="NCBI Taxonomy" id="2030778"/>
    <lineage>
        <taxon>Eukaryota</taxon>
        <taxon>Fungi</taxon>
        <taxon>Dikarya</taxon>
        <taxon>Ascomycota</taxon>
        <taxon>Pezizomycotina</taxon>
        <taxon>Sordariomycetes</taxon>
        <taxon>Hypocreomycetidae</taxon>
        <taxon>Hypocreales</taxon>
        <taxon>Ophiocordycipitaceae</taxon>
        <taxon>Ophiocordyceps</taxon>
    </lineage>
</organism>
<dbReference type="EMBL" id="JAACLJ010000003">
    <property type="protein sequence ID" value="KAF4589047.1"/>
    <property type="molecule type" value="Genomic_DNA"/>
</dbReference>
<dbReference type="AlphaFoldDB" id="A0A8H4Q778"/>
<dbReference type="InterPro" id="IPR050982">
    <property type="entry name" value="Auxin_biosynth/cation_transpt"/>
</dbReference>